<gene>
    <name evidence="1" type="ORF">ACFO60_27930</name>
</gene>
<comment type="caution">
    <text evidence="1">The sequence shown here is derived from an EMBL/GenBank/DDBJ whole genome shotgun (WGS) entry which is preliminary data.</text>
</comment>
<protein>
    <submittedName>
        <fullName evidence="1">Uncharacterized protein</fullName>
    </submittedName>
</protein>
<dbReference type="Proteomes" id="UP001596004">
    <property type="component" value="Unassembled WGS sequence"/>
</dbReference>
<dbReference type="EMBL" id="JBHSFP010000024">
    <property type="protein sequence ID" value="MFC4534603.1"/>
    <property type="molecule type" value="Genomic_DNA"/>
</dbReference>
<accession>A0ABV9CNP7</accession>
<organism evidence="1 2">
    <name type="scientific">Sphaerisporangium dianthi</name>
    <dbReference type="NCBI Taxonomy" id="1436120"/>
    <lineage>
        <taxon>Bacteria</taxon>
        <taxon>Bacillati</taxon>
        <taxon>Actinomycetota</taxon>
        <taxon>Actinomycetes</taxon>
        <taxon>Streptosporangiales</taxon>
        <taxon>Streptosporangiaceae</taxon>
        <taxon>Sphaerisporangium</taxon>
    </lineage>
</organism>
<keyword evidence="2" id="KW-1185">Reference proteome</keyword>
<reference evidence="2" key="1">
    <citation type="journal article" date="2019" name="Int. J. Syst. Evol. Microbiol.">
        <title>The Global Catalogue of Microorganisms (GCM) 10K type strain sequencing project: providing services to taxonomists for standard genome sequencing and annotation.</title>
        <authorList>
            <consortium name="The Broad Institute Genomics Platform"/>
            <consortium name="The Broad Institute Genome Sequencing Center for Infectious Disease"/>
            <person name="Wu L."/>
            <person name="Ma J."/>
        </authorList>
    </citation>
    <scope>NUCLEOTIDE SEQUENCE [LARGE SCALE GENOMIC DNA]</scope>
    <source>
        <strain evidence="2">CGMCC 4.7132</strain>
    </source>
</reference>
<sequence>MTQAEDPESSLVSLDSADLISLLAVAGWDKQGGRSHIYERWAVREDDELLSVLVPLDRTRDDYIDLLEEALSSLERSRLAGAQRVVSRLRAPGDEVQWQKEPHVVRGLIPWLHGEAMIASAKQILVAAAKAARHPSAYHGQREWKFAREYLEKVLMGQTQVGSYVVTAYTPVGQIRETEGASREIESSLSGTTTGRDVMERLTSSLIATRESVDHFTSTGSLSGFDAGIVHGISCELTRALSALVKDSDGARVSVIWSPVGRPPALSGSTWKMDFIPDDLPALERASSRLATTEPRRTVVIVGTVTNLSRPRLGQHGTIILNVIYGVAVSRVRVRLSRADYEHAISAHKEGDLLRITGTLEKEGNNYWLYDPTELGPVEAGAFNEMFGSVDTDLMPD</sequence>
<name>A0ABV9CNP7_9ACTN</name>
<dbReference type="RefSeq" id="WP_380845573.1">
    <property type="nucleotide sequence ID" value="NZ_JBHSFP010000024.1"/>
</dbReference>
<evidence type="ECO:0000313" key="2">
    <source>
        <dbReference type="Proteomes" id="UP001596004"/>
    </source>
</evidence>
<evidence type="ECO:0000313" key="1">
    <source>
        <dbReference type="EMBL" id="MFC4534603.1"/>
    </source>
</evidence>
<proteinExistence type="predicted"/>